<gene>
    <name evidence="2" type="ORF">CHS0354_007081</name>
</gene>
<protein>
    <recommendedName>
        <fullName evidence="1">C2H2-type domain-containing protein</fullName>
    </recommendedName>
</protein>
<comment type="caution">
    <text evidence="2">The sequence shown here is derived from an EMBL/GenBank/DDBJ whole genome shotgun (WGS) entry which is preliminary data.</text>
</comment>
<name>A0AAE0VKT5_9BIVA</name>
<dbReference type="Proteomes" id="UP001195483">
    <property type="component" value="Unassembled WGS sequence"/>
</dbReference>
<feature type="domain" description="C2H2-type" evidence="1">
    <location>
        <begin position="122"/>
        <end position="143"/>
    </location>
</feature>
<accession>A0AAE0VKT5</accession>
<proteinExistence type="predicted"/>
<reference evidence="2" key="2">
    <citation type="journal article" date="2021" name="Genome Biol. Evol.">
        <title>Developing a high-quality reference genome for a parasitic bivalve with doubly uniparental inheritance (Bivalvia: Unionida).</title>
        <authorList>
            <person name="Smith C.H."/>
        </authorList>
    </citation>
    <scope>NUCLEOTIDE SEQUENCE</scope>
    <source>
        <strain evidence="2">CHS0354</strain>
        <tissue evidence="2">Mantle</tissue>
    </source>
</reference>
<keyword evidence="3" id="KW-1185">Reference proteome</keyword>
<dbReference type="EMBL" id="JAEAOA010000476">
    <property type="protein sequence ID" value="KAK3581953.1"/>
    <property type="molecule type" value="Genomic_DNA"/>
</dbReference>
<evidence type="ECO:0000313" key="3">
    <source>
        <dbReference type="Proteomes" id="UP001195483"/>
    </source>
</evidence>
<reference evidence="2" key="3">
    <citation type="submission" date="2023-05" db="EMBL/GenBank/DDBJ databases">
        <authorList>
            <person name="Smith C.H."/>
        </authorList>
    </citation>
    <scope>NUCLEOTIDE SEQUENCE</scope>
    <source>
        <strain evidence="2">CHS0354</strain>
        <tissue evidence="2">Mantle</tissue>
    </source>
</reference>
<sequence length="209" mass="22945">MKLSIEYTLWKGWRRQHANYPHQTGALTGGGPEESTTTVDLDGRHDTDPMNVMPDSATVTAKIESEERGLVIQFSAKQCNCDICKVLGFSTLTHGASCHILKCPGAAKFHKTQISQARSYSCSECAVKCTTCIGLGKHIRHAHPILANAKGIEGIMKDADRKRMQDKKRVTMKMGVRNNKLHPRTITQILSLADTIQEKANGLETGSGK</sequence>
<organism evidence="2 3">
    <name type="scientific">Potamilus streckersoni</name>
    <dbReference type="NCBI Taxonomy" id="2493646"/>
    <lineage>
        <taxon>Eukaryota</taxon>
        <taxon>Metazoa</taxon>
        <taxon>Spiralia</taxon>
        <taxon>Lophotrochozoa</taxon>
        <taxon>Mollusca</taxon>
        <taxon>Bivalvia</taxon>
        <taxon>Autobranchia</taxon>
        <taxon>Heteroconchia</taxon>
        <taxon>Palaeoheterodonta</taxon>
        <taxon>Unionida</taxon>
        <taxon>Unionoidea</taxon>
        <taxon>Unionidae</taxon>
        <taxon>Ambleminae</taxon>
        <taxon>Lampsilini</taxon>
        <taxon>Potamilus</taxon>
    </lineage>
</organism>
<dbReference type="AlphaFoldDB" id="A0AAE0VKT5"/>
<evidence type="ECO:0000259" key="1">
    <source>
        <dbReference type="PROSITE" id="PS00028"/>
    </source>
</evidence>
<dbReference type="PROSITE" id="PS00028">
    <property type="entry name" value="ZINC_FINGER_C2H2_1"/>
    <property type="match status" value="1"/>
</dbReference>
<dbReference type="InterPro" id="IPR013087">
    <property type="entry name" value="Znf_C2H2_type"/>
</dbReference>
<reference evidence="2" key="1">
    <citation type="journal article" date="2021" name="Genome Biol. Evol.">
        <title>A High-Quality Reference Genome for a Parasitic Bivalve with Doubly Uniparental Inheritance (Bivalvia: Unionida).</title>
        <authorList>
            <person name="Smith C.H."/>
        </authorList>
    </citation>
    <scope>NUCLEOTIDE SEQUENCE</scope>
    <source>
        <strain evidence="2">CHS0354</strain>
    </source>
</reference>
<evidence type="ECO:0000313" key="2">
    <source>
        <dbReference type="EMBL" id="KAK3581953.1"/>
    </source>
</evidence>